<dbReference type="InterPro" id="IPR011042">
    <property type="entry name" value="6-blade_b-propeller_TolB-like"/>
</dbReference>
<evidence type="ECO:0000313" key="2">
    <source>
        <dbReference type="EMBL" id="KAL1499017.1"/>
    </source>
</evidence>
<dbReference type="PANTHER" id="PTHR46513:SF13">
    <property type="entry name" value="EGF-LIKE DOMAIN-CONTAINING PROTEIN"/>
    <property type="match status" value="1"/>
</dbReference>
<feature type="compositionally biased region" description="Polar residues" evidence="1">
    <location>
        <begin position="386"/>
        <end position="398"/>
    </location>
</feature>
<dbReference type="EMBL" id="JBGBPQ010000026">
    <property type="protein sequence ID" value="KAL1499017.1"/>
    <property type="molecule type" value="Genomic_DNA"/>
</dbReference>
<keyword evidence="3" id="KW-1185">Reference proteome</keyword>
<evidence type="ECO:0000256" key="1">
    <source>
        <dbReference type="SAM" id="MobiDB-lite"/>
    </source>
</evidence>
<dbReference type="Gene3D" id="2.120.10.30">
    <property type="entry name" value="TolB, C-terminal domain"/>
    <property type="match status" value="2"/>
</dbReference>
<sequence length="454" mass="49238">MLALLPMGANAFSVCGHRVSGAHAASPRAHALVCQLTDSMGDESLSQPPKVRMLTKALFWTEGYYDQDQKRRLGRVLTAEPAELKTPRTLQAGLRAPVGLAVDSQSETVYWTDWGERAIARCGVDGSEMDRIVVGKRWQDHPFGLAIDPSTDTIMWSAAGNSAIRRATLSGDDMSIVSEGGRNSWSATGPWGIAMHLRPGCASARSTKQPTGQSPAQGLGRIFWTSWGRIQCCELSNGKVRDVVTGLVDPTGLAIDLRHPGGRLFWTDSKTGKVQCAMLDGTRVCDVATGLDEPWGIAIGPTHVFWTDRRRGVIQSCCLRSGNVCDVLTDVSSPEGVALLNVQVPVGDQPHSQVLRPRREPIVLQPELYRGAAPPRPERPLEHKPQSNVIVPSSQELKPQQRHQRDASRGSSAQPIDWHAGGPGAPAPKDERTLTVQDIMRLSASALAEIRRSS</sequence>
<dbReference type="InterPro" id="IPR000033">
    <property type="entry name" value="LDLR_classB_rpt"/>
</dbReference>
<dbReference type="InterPro" id="IPR050778">
    <property type="entry name" value="Cueball_EGF_LRP_Nidogen"/>
</dbReference>
<dbReference type="SUPFAM" id="SSF101898">
    <property type="entry name" value="NHL repeat"/>
    <property type="match status" value="1"/>
</dbReference>
<reference evidence="2 3" key="1">
    <citation type="journal article" date="2024" name="Science">
        <title>Giant polyketide synthase enzymes in the biosynthesis of giant marine polyether toxins.</title>
        <authorList>
            <person name="Fallon T.R."/>
            <person name="Shende V.V."/>
            <person name="Wierzbicki I.H."/>
            <person name="Pendleton A.L."/>
            <person name="Watervoot N.F."/>
            <person name="Auber R.P."/>
            <person name="Gonzalez D.J."/>
            <person name="Wisecaver J.H."/>
            <person name="Moore B.S."/>
        </authorList>
    </citation>
    <scope>NUCLEOTIDE SEQUENCE [LARGE SCALE GENOMIC DNA]</scope>
    <source>
        <strain evidence="2 3">12B1</strain>
    </source>
</reference>
<accession>A0AB34III7</accession>
<dbReference type="SMART" id="SM00135">
    <property type="entry name" value="LY"/>
    <property type="match status" value="4"/>
</dbReference>
<dbReference type="Pfam" id="PF00058">
    <property type="entry name" value="Ldl_recept_b"/>
    <property type="match status" value="1"/>
</dbReference>
<evidence type="ECO:0000313" key="3">
    <source>
        <dbReference type="Proteomes" id="UP001515480"/>
    </source>
</evidence>
<feature type="compositionally biased region" description="Basic and acidic residues" evidence="1">
    <location>
        <begin position="376"/>
        <end position="385"/>
    </location>
</feature>
<comment type="caution">
    <text evidence="2">The sequence shown here is derived from an EMBL/GenBank/DDBJ whole genome shotgun (WGS) entry which is preliminary data.</text>
</comment>
<dbReference type="AlphaFoldDB" id="A0AB34III7"/>
<gene>
    <name evidence="2" type="ORF">AB1Y20_013534</name>
</gene>
<dbReference type="Proteomes" id="UP001515480">
    <property type="component" value="Unassembled WGS sequence"/>
</dbReference>
<dbReference type="PANTHER" id="PTHR46513">
    <property type="entry name" value="VITELLOGENIN RECEPTOR-LIKE PROTEIN-RELATED-RELATED"/>
    <property type="match status" value="1"/>
</dbReference>
<organism evidence="2 3">
    <name type="scientific">Prymnesium parvum</name>
    <name type="common">Toxic golden alga</name>
    <dbReference type="NCBI Taxonomy" id="97485"/>
    <lineage>
        <taxon>Eukaryota</taxon>
        <taxon>Haptista</taxon>
        <taxon>Haptophyta</taxon>
        <taxon>Prymnesiophyceae</taxon>
        <taxon>Prymnesiales</taxon>
        <taxon>Prymnesiaceae</taxon>
        <taxon>Prymnesium</taxon>
    </lineage>
</organism>
<proteinExistence type="predicted"/>
<name>A0AB34III7_PRYPA</name>
<dbReference type="PROSITE" id="PS51120">
    <property type="entry name" value="LDLRB"/>
    <property type="match status" value="2"/>
</dbReference>
<evidence type="ECO:0008006" key="4">
    <source>
        <dbReference type="Google" id="ProtNLM"/>
    </source>
</evidence>
<feature type="region of interest" description="Disordered" evidence="1">
    <location>
        <begin position="367"/>
        <end position="432"/>
    </location>
</feature>
<protein>
    <recommendedName>
        <fullName evidence="4">SMP-30/Gluconolactonase/LRE-like region domain-containing protein</fullName>
    </recommendedName>
</protein>